<keyword evidence="3" id="KW-1185">Reference proteome</keyword>
<feature type="region of interest" description="Disordered" evidence="1">
    <location>
        <begin position="710"/>
        <end position="751"/>
    </location>
</feature>
<feature type="compositionally biased region" description="Basic and acidic residues" evidence="1">
    <location>
        <begin position="420"/>
        <end position="439"/>
    </location>
</feature>
<dbReference type="AlphaFoldDB" id="A0A7N0VJJ8"/>
<dbReference type="Gramene" id="Kaladp0867s0037.1.v1.1">
    <property type="protein sequence ID" value="Kaladp0867s0037.1.v1.1"/>
    <property type="gene ID" value="Kaladp0867s0037.v1.1"/>
</dbReference>
<organism evidence="2 3">
    <name type="scientific">Kalanchoe fedtschenkoi</name>
    <name type="common">Lavender scallops</name>
    <name type="synonym">South American air plant</name>
    <dbReference type="NCBI Taxonomy" id="63787"/>
    <lineage>
        <taxon>Eukaryota</taxon>
        <taxon>Viridiplantae</taxon>
        <taxon>Streptophyta</taxon>
        <taxon>Embryophyta</taxon>
        <taxon>Tracheophyta</taxon>
        <taxon>Spermatophyta</taxon>
        <taxon>Magnoliopsida</taxon>
        <taxon>eudicotyledons</taxon>
        <taxon>Gunneridae</taxon>
        <taxon>Pentapetalae</taxon>
        <taxon>Saxifragales</taxon>
        <taxon>Crassulaceae</taxon>
        <taxon>Kalanchoe</taxon>
    </lineage>
</organism>
<feature type="region of interest" description="Disordered" evidence="1">
    <location>
        <begin position="468"/>
        <end position="502"/>
    </location>
</feature>
<feature type="region of interest" description="Disordered" evidence="1">
    <location>
        <begin position="633"/>
        <end position="685"/>
    </location>
</feature>
<reference evidence="2" key="1">
    <citation type="submission" date="2021-01" db="UniProtKB">
        <authorList>
            <consortium name="EnsemblPlants"/>
        </authorList>
    </citation>
    <scope>IDENTIFICATION</scope>
</reference>
<dbReference type="InterPro" id="IPR044216">
    <property type="entry name" value="WDL7"/>
</dbReference>
<evidence type="ECO:0000313" key="3">
    <source>
        <dbReference type="Proteomes" id="UP000594263"/>
    </source>
</evidence>
<feature type="region of interest" description="Disordered" evidence="1">
    <location>
        <begin position="290"/>
        <end position="328"/>
    </location>
</feature>
<feature type="region of interest" description="Disordered" evidence="1">
    <location>
        <begin position="1"/>
        <end position="24"/>
    </location>
</feature>
<feature type="region of interest" description="Disordered" evidence="1">
    <location>
        <begin position="420"/>
        <end position="443"/>
    </location>
</feature>
<evidence type="ECO:0008006" key="4">
    <source>
        <dbReference type="Google" id="ProtNLM"/>
    </source>
</evidence>
<feature type="compositionally biased region" description="Polar residues" evidence="1">
    <location>
        <begin position="468"/>
        <end position="485"/>
    </location>
</feature>
<evidence type="ECO:0000256" key="1">
    <source>
        <dbReference type="SAM" id="MobiDB-lite"/>
    </source>
</evidence>
<dbReference type="EnsemblPlants" id="Kaladp0867s0037.1.v1.1">
    <property type="protein sequence ID" value="Kaladp0867s0037.1.v1.1"/>
    <property type="gene ID" value="Kaladp0867s0037.v1.1"/>
</dbReference>
<accession>A0A7N0VJJ8</accession>
<proteinExistence type="predicted"/>
<dbReference type="Proteomes" id="UP000594263">
    <property type="component" value="Unplaced"/>
</dbReference>
<evidence type="ECO:0000313" key="2">
    <source>
        <dbReference type="EnsemblPlants" id="Kaladp0867s0037.1.v1.1"/>
    </source>
</evidence>
<feature type="compositionally biased region" description="Polar residues" evidence="1">
    <location>
        <begin position="390"/>
        <end position="400"/>
    </location>
</feature>
<sequence>MADSTCVMPKSFSPSPERQGDPLRALGESVSFGRFMTETLDWEKWSTFNQNRYLEEAQRFSRPGLVAQKKALFEAHFKKIAADRAAALLEAANTDVKNEVHRHGVRNETLGGPCMDLGSGESNCLFSLDAAQSSSDSSSSLHLKKDVSFVESQSGEAYNYKRSDTTTEISEFERVNNCQPAIYIRTNEPSSDTAADAPQNIELCNKVDLLSDTSKCNYVVVEPKSFKKFDPPDDLKTEMDDLNPSEVGDNPTMLLPLCQEKVAVQEPIDQIVLASTGKYKATITGSKTLASVRKPAPQSYSKPRAQALPRKENNATESTGSFGGGLSNKKGVVTKSLHMSISLDSILPDSKRALAPKKLNRAKNPTNSVSFKGSKEHSDQVTPDFVNPKKMTTSSRSLTTIRKSSAESFIRPALPQVKKDKAITQRDRTSMRNSVDIRKSSHKSLHSSINFGSYAEGKKRSMSYQMAGTKSDTTSVRMSKTNSTHARAKQVTLESDTTTRRKETIPVSNTSMFGRKLITQIHGKPTPTLDKSENIARGNSDLHLSQISRKKSLPKSLHMSVDLSSTVQVVKPTIAQKSGSSSYNLAAVSASRDRSNQLTMQLQVSLQKSMQTSTVRLLDDKGRPGTPLNCIRPPSPTVTTPFRFRSDERAAKRKEKFEEQKKFKVDNPLQRKEKEKEKNDPRKLRHSINFPMKPIVDGDDRNENLVSHELKLPPSRPQSPMYLRKPTLGKAQETTNYRPPRTPGTRKGGSLQVTQNKIQAFTASITSLPSKITCENASPNIEI</sequence>
<protein>
    <recommendedName>
        <fullName evidence="4">TPX2 C-terminal domain-containing protein</fullName>
    </recommendedName>
</protein>
<dbReference type="PANTHER" id="PTHR47067">
    <property type="entry name" value="TPX2 (TARGETING PROTEIN FOR XKLP2) PROTEIN FAMILY-RELATED"/>
    <property type="match status" value="1"/>
</dbReference>
<feature type="compositionally biased region" description="Basic and acidic residues" evidence="1">
    <location>
        <begin position="644"/>
        <end position="682"/>
    </location>
</feature>
<dbReference type="PANTHER" id="PTHR47067:SF16">
    <property type="entry name" value="TPX2 (TARGETING PROTEIN FOR XKLP2) PROTEIN FAMILY"/>
    <property type="match status" value="1"/>
</dbReference>
<feature type="region of interest" description="Disordered" evidence="1">
    <location>
        <begin position="362"/>
        <end position="400"/>
    </location>
</feature>
<name>A0A7N0VJJ8_KALFE</name>